<dbReference type="Pfam" id="PF17432">
    <property type="entry name" value="DUF3458_C"/>
    <property type="match status" value="1"/>
</dbReference>
<keyword evidence="11" id="KW-0482">Metalloprotease</keyword>
<dbReference type="GO" id="GO:0016285">
    <property type="term" value="F:alanyl aminopeptidase activity"/>
    <property type="evidence" value="ECO:0007669"/>
    <property type="project" value="UniProtKB-EC"/>
</dbReference>
<evidence type="ECO:0000256" key="5">
    <source>
        <dbReference type="ARBA" id="ARBA00015611"/>
    </source>
</evidence>
<reference evidence="18 19" key="1">
    <citation type="submission" date="2020-07" db="EMBL/GenBank/DDBJ databases">
        <title>Draft genome and description of Microvirga mediterraneensis Marseille-Q2068 sp. nov.</title>
        <authorList>
            <person name="Boxberger M."/>
        </authorList>
    </citation>
    <scope>NUCLEOTIDE SEQUENCE [LARGE SCALE GENOMIC DNA]</scope>
    <source>
        <strain evidence="18 19">Marseille-Q2068</strain>
    </source>
</reference>
<keyword evidence="7" id="KW-0645">Protease</keyword>
<dbReference type="FunFam" id="2.60.40.1730:FF:000005">
    <property type="entry name" value="Aminopeptidase N"/>
    <property type="match status" value="1"/>
</dbReference>
<evidence type="ECO:0000259" key="16">
    <source>
        <dbReference type="Pfam" id="PF17432"/>
    </source>
</evidence>
<dbReference type="Gene3D" id="3.30.2010.30">
    <property type="match status" value="1"/>
</dbReference>
<feature type="domain" description="Peptidase M1 alanyl aminopeptidase C-terminal" evidence="16">
    <location>
        <begin position="556"/>
        <end position="878"/>
    </location>
</feature>
<sequence>MRIDTNPIVRLEDYRPSDFLIDSVELDVKLHPTETRVVATLAMRPNPEGRSDAPLALDGDELKLKTVALNGRTLADEEFEASPQSLTIAQAPRQPFTLTIETEINPTANTKLMGLYRSGGNYCTQCEAEGFRRITYFLDRPDVLSVYTTRIEAERGDAPVLLGNGNPIESGSIEGSGRHYAIWHDPHPKPSYLFALVGGRLGRIAKTFATMSGRAVELAIYVEPGKENRADYALDALERSMRWDERVFGREYDLDVFNIVAVSDFNMGAMENKGLNIFNDKYVLASPETATDMDYAHIEAIIAHEYFHNWTGNRVTCRDWFQLCLKEGLTVFRDQEFSSDERSRSVHRIAEVKTLRARQFLEDSGPLAHPVRPTQYREINNFYTATVYEKGAEIVRMLKTIIGEEDFRRGMDLYFERCDGTAATVEDFLKAFADVTGRNLSHFARWYEQSGTPRVKVKGQYDSGAQTYRLDFAQSTPATPGQPRKDAMAIPVALGLVAHDGLPLNATCERVDERGVFLFDRPEDGITFTGVTSLPVPSLFRGFSAPVKVSLDLPNEELLVLLRHDTDAFNRWQAAQTVAMRLLAARSNGADVADAEIDAFSAALASFMERDAQEDPAFAALVGTLPSEADIAQEIGQNVDPDAIHRARSEMRRRIGLSCARHLRRFYESMTDLGPYSPDAASAGRRSLRNASLDLLAAADPSAGEALAVRQLESASNMTDRLASLSVLTTLPGAVREEAVARFGERYRSEPLVLDKWFTLQATIPEDGTLERVKGLMQHPAFSIANPNRVRALIGSFAMLNQVQFNRADGAGYRFLASIVLRTDELNPQLAARLLTAFGTWRMMESARRSHAEEALRSIAQKPNLSRDVGDIVSRSLEESQGK</sequence>
<evidence type="ECO:0000259" key="14">
    <source>
        <dbReference type="Pfam" id="PF01433"/>
    </source>
</evidence>
<dbReference type="Gene3D" id="1.25.50.10">
    <property type="entry name" value="Peptidase M1, alanyl aminopeptidase, C-terminal domain"/>
    <property type="match status" value="1"/>
</dbReference>
<evidence type="ECO:0000256" key="2">
    <source>
        <dbReference type="ARBA" id="ARBA00001947"/>
    </source>
</evidence>
<dbReference type="InterPro" id="IPR027268">
    <property type="entry name" value="Peptidase_M4/M1_CTD_sf"/>
</dbReference>
<dbReference type="EMBL" id="JACDXJ010000001">
    <property type="protein sequence ID" value="MBA1158029.1"/>
    <property type="molecule type" value="Genomic_DNA"/>
</dbReference>
<dbReference type="Proteomes" id="UP000572984">
    <property type="component" value="Unassembled WGS sequence"/>
</dbReference>
<evidence type="ECO:0000259" key="17">
    <source>
        <dbReference type="Pfam" id="PF17900"/>
    </source>
</evidence>
<dbReference type="Gene3D" id="1.10.390.10">
    <property type="entry name" value="Neutral Protease Domain 2"/>
    <property type="match status" value="1"/>
</dbReference>
<evidence type="ECO:0000256" key="3">
    <source>
        <dbReference type="ARBA" id="ARBA00010136"/>
    </source>
</evidence>
<dbReference type="Pfam" id="PF11940">
    <property type="entry name" value="DUF3458"/>
    <property type="match status" value="1"/>
</dbReference>
<keyword evidence="9 18" id="KW-0378">Hydrolase</keyword>
<evidence type="ECO:0000256" key="8">
    <source>
        <dbReference type="ARBA" id="ARBA00022723"/>
    </source>
</evidence>
<evidence type="ECO:0000313" key="19">
    <source>
        <dbReference type="Proteomes" id="UP000572984"/>
    </source>
</evidence>
<dbReference type="PANTHER" id="PTHR46322">
    <property type="entry name" value="PUROMYCIN-SENSITIVE AMINOPEPTIDASE"/>
    <property type="match status" value="1"/>
</dbReference>
<feature type="domain" description="Peptidase M1 alanyl aminopeptidase Ig-like fold" evidence="15">
    <location>
        <begin position="451"/>
        <end position="550"/>
    </location>
</feature>
<dbReference type="GO" id="GO:0008270">
    <property type="term" value="F:zinc ion binding"/>
    <property type="evidence" value="ECO:0007669"/>
    <property type="project" value="InterPro"/>
</dbReference>
<evidence type="ECO:0000256" key="13">
    <source>
        <dbReference type="NCBIfam" id="TIGR02414"/>
    </source>
</evidence>
<keyword evidence="19" id="KW-1185">Reference proteome</keyword>
<dbReference type="InterPro" id="IPR045357">
    <property type="entry name" value="Aminopeptidase_N-like_N"/>
</dbReference>
<protein>
    <recommendedName>
        <fullName evidence="5 13">Aminopeptidase N</fullName>
        <ecNumber evidence="4 13">3.4.11.2</ecNumber>
    </recommendedName>
</protein>
<dbReference type="InterPro" id="IPR035414">
    <property type="entry name" value="Peptidase_M1_pepN_Ig-like"/>
</dbReference>
<evidence type="ECO:0000256" key="11">
    <source>
        <dbReference type="ARBA" id="ARBA00023049"/>
    </source>
</evidence>
<dbReference type="RefSeq" id="WP_181053457.1">
    <property type="nucleotide sequence ID" value="NZ_JACDXJ010000001.1"/>
</dbReference>
<evidence type="ECO:0000256" key="6">
    <source>
        <dbReference type="ARBA" id="ARBA00022438"/>
    </source>
</evidence>
<keyword evidence="8" id="KW-0479">Metal-binding</keyword>
<comment type="function">
    <text evidence="12">Aminopeptidase N is involved in the degradation of intracellular peptides generated by protein breakdown during normal growth as well as in response to nutrient starvation.</text>
</comment>
<dbReference type="Gene3D" id="2.60.40.1730">
    <property type="entry name" value="tricorn interacting facor f3 domain"/>
    <property type="match status" value="1"/>
</dbReference>
<dbReference type="InterPro" id="IPR038438">
    <property type="entry name" value="PepN_Ig-like_sf"/>
</dbReference>
<dbReference type="GO" id="GO:0006508">
    <property type="term" value="P:proteolysis"/>
    <property type="evidence" value="ECO:0007669"/>
    <property type="project" value="UniProtKB-UniRule"/>
</dbReference>
<comment type="cofactor">
    <cofactor evidence="2">
        <name>Zn(2+)</name>
        <dbReference type="ChEBI" id="CHEBI:29105"/>
    </cofactor>
</comment>
<comment type="caution">
    <text evidence="18">The sequence shown here is derived from an EMBL/GenBank/DDBJ whole genome shotgun (WGS) entry which is preliminary data.</text>
</comment>
<dbReference type="InterPro" id="IPR014782">
    <property type="entry name" value="Peptidase_M1_dom"/>
</dbReference>
<comment type="catalytic activity">
    <reaction evidence="1">
        <text>Release of an N-terminal amino acid, Xaa-|-Yaa- from a peptide, amide or arylamide. Xaa is preferably Ala, but may be most amino acids including Pro (slow action). When a terminal hydrophobic residue is followed by a prolyl residue, the two may be released as an intact Xaa-Pro dipeptide.</text>
        <dbReference type="EC" id="3.4.11.2"/>
    </reaction>
</comment>
<keyword evidence="10" id="KW-0862">Zinc</keyword>
<dbReference type="InterPro" id="IPR001930">
    <property type="entry name" value="Peptidase_M1"/>
</dbReference>
<evidence type="ECO:0000256" key="7">
    <source>
        <dbReference type="ARBA" id="ARBA00022670"/>
    </source>
</evidence>
<dbReference type="Gene3D" id="2.60.40.1840">
    <property type="match status" value="1"/>
</dbReference>
<dbReference type="NCBIfam" id="TIGR02414">
    <property type="entry name" value="pepN_proteo"/>
    <property type="match status" value="1"/>
</dbReference>
<evidence type="ECO:0000256" key="9">
    <source>
        <dbReference type="ARBA" id="ARBA00022801"/>
    </source>
</evidence>
<evidence type="ECO:0000256" key="4">
    <source>
        <dbReference type="ARBA" id="ARBA00012564"/>
    </source>
</evidence>
<dbReference type="EC" id="3.4.11.2" evidence="4 13"/>
<dbReference type="CDD" id="cd09600">
    <property type="entry name" value="M1_APN"/>
    <property type="match status" value="1"/>
</dbReference>
<dbReference type="SUPFAM" id="SSF63737">
    <property type="entry name" value="Leukotriene A4 hydrolase N-terminal domain"/>
    <property type="match status" value="1"/>
</dbReference>
<dbReference type="GO" id="GO:0008237">
    <property type="term" value="F:metallopeptidase activity"/>
    <property type="evidence" value="ECO:0007669"/>
    <property type="project" value="UniProtKB-UniRule"/>
</dbReference>
<evidence type="ECO:0000313" key="18">
    <source>
        <dbReference type="EMBL" id="MBA1158029.1"/>
    </source>
</evidence>
<evidence type="ECO:0000256" key="10">
    <source>
        <dbReference type="ARBA" id="ARBA00022833"/>
    </source>
</evidence>
<feature type="domain" description="Peptidase M1 membrane alanine aminopeptidase" evidence="14">
    <location>
        <begin position="232"/>
        <end position="445"/>
    </location>
</feature>
<organism evidence="18 19">
    <name type="scientific">Microvirga mediterraneensis</name>
    <dbReference type="NCBI Taxonomy" id="2754695"/>
    <lineage>
        <taxon>Bacteria</taxon>
        <taxon>Pseudomonadati</taxon>
        <taxon>Pseudomonadota</taxon>
        <taxon>Alphaproteobacteria</taxon>
        <taxon>Hyphomicrobiales</taxon>
        <taxon>Methylobacteriaceae</taxon>
        <taxon>Microvirga</taxon>
    </lineage>
</organism>
<keyword evidence="6 18" id="KW-0031">Aminopeptidase</keyword>
<dbReference type="FunFam" id="3.30.2010.30:FF:000002">
    <property type="entry name" value="Putative aminopeptidase N"/>
    <property type="match status" value="1"/>
</dbReference>
<accession>A0A838BSL1</accession>
<dbReference type="Pfam" id="PF17900">
    <property type="entry name" value="Peptidase_M1_N"/>
    <property type="match status" value="1"/>
</dbReference>
<evidence type="ECO:0000256" key="12">
    <source>
        <dbReference type="ARBA" id="ARBA00059739"/>
    </source>
</evidence>
<proteinExistence type="inferred from homology"/>
<comment type="similarity">
    <text evidence="3">Belongs to the peptidase M1 family.</text>
</comment>
<dbReference type="InterPro" id="IPR042097">
    <property type="entry name" value="Aminopeptidase_N-like_N_sf"/>
</dbReference>
<dbReference type="PANTHER" id="PTHR46322:SF1">
    <property type="entry name" value="PUROMYCIN-SENSITIVE AMINOPEPTIDASE"/>
    <property type="match status" value="1"/>
</dbReference>
<dbReference type="InterPro" id="IPR024601">
    <property type="entry name" value="Peptidase_M1_pepN_C"/>
</dbReference>
<gene>
    <name evidence="18" type="primary">pepN</name>
    <name evidence="18" type="ORF">H0S73_18130</name>
</gene>
<dbReference type="Pfam" id="PF01433">
    <property type="entry name" value="Peptidase_M1"/>
    <property type="match status" value="1"/>
</dbReference>
<dbReference type="InterPro" id="IPR012779">
    <property type="entry name" value="Peptidase_M1_pepN"/>
</dbReference>
<dbReference type="InterPro" id="IPR037144">
    <property type="entry name" value="Peptidase_M1_pepN_C_sf"/>
</dbReference>
<feature type="domain" description="Aminopeptidase N-like N-terminal" evidence="17">
    <location>
        <begin position="25"/>
        <end position="193"/>
    </location>
</feature>
<name>A0A838BSL1_9HYPH</name>
<evidence type="ECO:0000256" key="1">
    <source>
        <dbReference type="ARBA" id="ARBA00000098"/>
    </source>
</evidence>
<dbReference type="PRINTS" id="PR00756">
    <property type="entry name" value="ALADIPTASE"/>
</dbReference>
<dbReference type="AlphaFoldDB" id="A0A838BSL1"/>
<dbReference type="SUPFAM" id="SSF55486">
    <property type="entry name" value="Metalloproteases ('zincins'), catalytic domain"/>
    <property type="match status" value="1"/>
</dbReference>
<evidence type="ECO:0000259" key="15">
    <source>
        <dbReference type="Pfam" id="PF11940"/>
    </source>
</evidence>